<evidence type="ECO:0000256" key="4">
    <source>
        <dbReference type="ARBA" id="ARBA00022617"/>
    </source>
</evidence>
<dbReference type="Pfam" id="PF00175">
    <property type="entry name" value="NAD_binding_1"/>
    <property type="match status" value="1"/>
</dbReference>
<keyword evidence="12 15" id="KW-0520">NAD</keyword>
<feature type="domain" description="FAD-binding FR-type" evidence="17">
    <location>
        <begin position="152"/>
        <end position="263"/>
    </location>
</feature>
<dbReference type="Pfam" id="PF00970">
    <property type="entry name" value="FAD_binding_6"/>
    <property type="match status" value="1"/>
</dbReference>
<dbReference type="SUPFAM" id="SSF46458">
    <property type="entry name" value="Globin-like"/>
    <property type="match status" value="1"/>
</dbReference>
<feature type="binding site" evidence="15">
    <location>
        <begin position="276"/>
        <end position="281"/>
    </location>
    <ligand>
        <name>NADP(+)</name>
        <dbReference type="ChEBI" id="CHEBI:58349"/>
    </ligand>
</feature>
<dbReference type="Gene3D" id="3.40.50.80">
    <property type="entry name" value="Nucleotide-binding domain of ferredoxin-NADP reductase (FNR) module"/>
    <property type="match status" value="1"/>
</dbReference>
<dbReference type="PANTHER" id="PTHR43396">
    <property type="entry name" value="FLAVOHEMOPROTEIN"/>
    <property type="match status" value="1"/>
</dbReference>
<evidence type="ECO:0000256" key="10">
    <source>
        <dbReference type="ARBA" id="ARBA00023002"/>
    </source>
</evidence>
<proteinExistence type="inferred from homology"/>
<feature type="binding site" evidence="15">
    <location>
        <begin position="206"/>
        <end position="209"/>
    </location>
    <ligand>
        <name>FAD</name>
        <dbReference type="ChEBI" id="CHEBI:57692"/>
    </ligand>
</feature>
<dbReference type="CDD" id="cd06184">
    <property type="entry name" value="flavohem_like_fad_nad_binding"/>
    <property type="match status" value="1"/>
</dbReference>
<dbReference type="InterPro" id="IPR017927">
    <property type="entry name" value="FAD-bd_FR_type"/>
</dbReference>
<evidence type="ECO:0000256" key="2">
    <source>
        <dbReference type="ARBA" id="ARBA00008414"/>
    </source>
</evidence>
<dbReference type="InterPro" id="IPR000971">
    <property type="entry name" value="Globin"/>
</dbReference>
<dbReference type="NCBIfam" id="NF009805">
    <property type="entry name" value="PRK13289.1"/>
    <property type="match status" value="1"/>
</dbReference>
<evidence type="ECO:0000256" key="1">
    <source>
        <dbReference type="ARBA" id="ARBA00006401"/>
    </source>
</evidence>
<evidence type="ECO:0000259" key="17">
    <source>
        <dbReference type="PROSITE" id="PS51384"/>
    </source>
</evidence>
<keyword evidence="9 15" id="KW-0521">NADP</keyword>
<dbReference type="Pfam" id="PF00042">
    <property type="entry name" value="Globin"/>
    <property type="match status" value="1"/>
</dbReference>
<accession>A0ABR8SSM1</accession>
<keyword evidence="10 15" id="KW-0560">Oxidoreductase</keyword>
<evidence type="ECO:0000256" key="7">
    <source>
        <dbReference type="ARBA" id="ARBA00022723"/>
    </source>
</evidence>
<dbReference type="GO" id="GO:0008941">
    <property type="term" value="F:nitric oxide dioxygenase NAD(P)H activity"/>
    <property type="evidence" value="ECO:0007669"/>
    <property type="project" value="UniProtKB-EC"/>
</dbReference>
<evidence type="ECO:0000313" key="18">
    <source>
        <dbReference type="EMBL" id="MBD7966447.1"/>
    </source>
</evidence>
<dbReference type="SUPFAM" id="SSF52343">
    <property type="entry name" value="Ferredoxin reductase-like, C-terminal NADP-linked domain"/>
    <property type="match status" value="1"/>
</dbReference>
<feature type="binding site" description="proximal binding residue" evidence="15">
    <location>
        <position position="85"/>
    </location>
    <ligand>
        <name>heme b</name>
        <dbReference type="ChEBI" id="CHEBI:60344"/>
    </ligand>
    <ligandPart>
        <name>Fe</name>
        <dbReference type="ChEBI" id="CHEBI:18248"/>
    </ligandPart>
</feature>
<comment type="caution">
    <text evidence="18">The sequence shown here is derived from an EMBL/GenBank/DDBJ whole genome shotgun (WGS) entry which is preliminary data.</text>
</comment>
<gene>
    <name evidence="18" type="primary">hmpA</name>
    <name evidence="15" type="synonym">hmp</name>
    <name evidence="18" type="ORF">H9647_00035</name>
</gene>
<dbReference type="Gene3D" id="2.40.30.10">
    <property type="entry name" value="Translation factors"/>
    <property type="match status" value="1"/>
</dbReference>
<dbReference type="RefSeq" id="WP_191797029.1">
    <property type="nucleotide sequence ID" value="NZ_JACSQL010000001.1"/>
</dbReference>
<feature type="site" description="Influences the redox potential of the prosthetic heme and FAD groups" evidence="15">
    <location>
        <position position="393"/>
    </location>
</feature>
<reference evidence="18 19" key="1">
    <citation type="submission" date="2020-08" db="EMBL/GenBank/DDBJ databases">
        <title>A Genomic Blueprint of the Chicken Gut Microbiome.</title>
        <authorList>
            <person name="Gilroy R."/>
            <person name="Ravi A."/>
            <person name="Getino M."/>
            <person name="Pursley I."/>
            <person name="Horton D.L."/>
            <person name="Alikhan N.-F."/>
            <person name="Baker D."/>
            <person name="Gharbi K."/>
            <person name="Hall N."/>
            <person name="Watson M."/>
            <person name="Adriaenssens E.M."/>
            <person name="Foster-Nyarko E."/>
            <person name="Jarju S."/>
            <person name="Secka A."/>
            <person name="Antonio M."/>
            <person name="Oren A."/>
            <person name="Chaudhuri R."/>
            <person name="La Ragione R.M."/>
            <person name="Hildebrand F."/>
            <person name="Pallen M.J."/>
        </authorList>
    </citation>
    <scope>NUCLEOTIDE SEQUENCE [LARGE SCALE GENOMIC DNA]</scope>
    <source>
        <strain evidence="18 19">Sa2BVA9</strain>
    </source>
</reference>
<dbReference type="PROSITE" id="PS01033">
    <property type="entry name" value="GLOBIN"/>
    <property type="match status" value="1"/>
</dbReference>
<keyword evidence="4 15" id="KW-0349">Heme</keyword>
<protein>
    <recommendedName>
        <fullName evidence="15">Flavohemoprotein</fullName>
    </recommendedName>
    <alternativeName>
        <fullName evidence="15">Flavohemoglobin</fullName>
    </alternativeName>
    <alternativeName>
        <fullName evidence="15">Hemoglobin-like protein</fullName>
    </alternativeName>
    <alternativeName>
        <fullName evidence="15">Nitric oxide dioxygenase</fullName>
        <shortName evidence="15">NO oxygenase</shortName>
        <shortName evidence="15">NOD</shortName>
        <ecNumber evidence="15">1.14.12.17</ecNumber>
    </alternativeName>
</protein>
<dbReference type="HAMAP" id="MF_01252">
    <property type="entry name" value="Hmp"/>
    <property type="match status" value="1"/>
</dbReference>
<comment type="cofactor">
    <cofactor evidence="15">
        <name>heme b</name>
        <dbReference type="ChEBI" id="CHEBI:60344"/>
    </cofactor>
    <text evidence="15">Binds 1 heme b (iron(II)-protoporphyrin IX) group per subunit.</text>
</comment>
<keyword evidence="19" id="KW-1185">Reference proteome</keyword>
<keyword evidence="8 15" id="KW-0274">FAD</keyword>
<dbReference type="InterPro" id="IPR001709">
    <property type="entry name" value="Flavoprot_Pyr_Nucl_cyt_Rdtase"/>
</dbReference>
<evidence type="ECO:0000256" key="11">
    <source>
        <dbReference type="ARBA" id="ARBA00023004"/>
    </source>
</evidence>
<dbReference type="Proteomes" id="UP000608071">
    <property type="component" value="Unassembled WGS sequence"/>
</dbReference>
<feature type="site" description="Influences the redox potential of the prosthetic heme and FAD groups" evidence="15">
    <location>
        <position position="84"/>
    </location>
</feature>
<feature type="active site" description="Charge relay system" evidence="15">
    <location>
        <position position="95"/>
    </location>
</feature>
<dbReference type="EMBL" id="JACSQL010000001">
    <property type="protein sequence ID" value="MBD7966447.1"/>
    <property type="molecule type" value="Genomic_DNA"/>
</dbReference>
<evidence type="ECO:0000256" key="15">
    <source>
        <dbReference type="HAMAP-Rule" id="MF_01252"/>
    </source>
</evidence>
<evidence type="ECO:0000256" key="3">
    <source>
        <dbReference type="ARBA" id="ARBA00022448"/>
    </source>
</evidence>
<comment type="domain">
    <text evidence="15">Consists of two distinct domains; an N-terminal heme-containing oxygen-binding domain and a C-terminal reductase domain with binding sites for FAD and NAD(P)H.</text>
</comment>
<dbReference type="InterPro" id="IPR001433">
    <property type="entry name" value="OxRdtase_FAD/NAD-bd"/>
</dbReference>
<dbReference type="InterPro" id="IPR008333">
    <property type="entry name" value="Cbr1-like_FAD-bd_dom"/>
</dbReference>
<feature type="active site" description="Charge relay system" evidence="15">
    <location>
        <position position="137"/>
    </location>
</feature>
<keyword evidence="15" id="KW-0216">Detoxification</keyword>
<comment type="similarity">
    <text evidence="1 15">In the C-terminal section; belongs to the flavoprotein pyridine nucleotide cytochrome reductase family.</text>
</comment>
<feature type="binding site" evidence="15">
    <location>
        <begin position="394"/>
        <end position="397"/>
    </location>
    <ligand>
        <name>FAD</name>
        <dbReference type="ChEBI" id="CHEBI:57692"/>
    </ligand>
</feature>
<evidence type="ECO:0000256" key="13">
    <source>
        <dbReference type="ARBA" id="ARBA00048649"/>
    </source>
</evidence>
<feature type="site" description="Involved in heme-bound ligand stabilization and O-O bond activation" evidence="15">
    <location>
        <position position="29"/>
    </location>
</feature>
<dbReference type="InterPro" id="IPR012292">
    <property type="entry name" value="Globin/Proto"/>
</dbReference>
<dbReference type="EC" id="1.14.12.17" evidence="15"/>
<comment type="catalytic activity">
    <reaction evidence="13 15">
        <text>2 nitric oxide + NADH + 2 O2 = 2 nitrate + NAD(+) + H(+)</text>
        <dbReference type="Rhea" id="RHEA:19469"/>
        <dbReference type="ChEBI" id="CHEBI:15378"/>
        <dbReference type="ChEBI" id="CHEBI:15379"/>
        <dbReference type="ChEBI" id="CHEBI:16480"/>
        <dbReference type="ChEBI" id="CHEBI:17632"/>
        <dbReference type="ChEBI" id="CHEBI:57540"/>
        <dbReference type="ChEBI" id="CHEBI:57945"/>
        <dbReference type="EC" id="1.14.12.17"/>
    </reaction>
</comment>
<organism evidence="18 19">
    <name type="scientific">Paenibacillus gallinarum</name>
    <dbReference type="NCBI Taxonomy" id="2762232"/>
    <lineage>
        <taxon>Bacteria</taxon>
        <taxon>Bacillati</taxon>
        <taxon>Bacillota</taxon>
        <taxon>Bacilli</taxon>
        <taxon>Bacillales</taxon>
        <taxon>Paenibacillaceae</taxon>
        <taxon>Paenibacillus</taxon>
    </lineage>
</organism>
<evidence type="ECO:0000256" key="6">
    <source>
        <dbReference type="ARBA" id="ARBA00022630"/>
    </source>
</evidence>
<dbReference type="InterPro" id="IPR009050">
    <property type="entry name" value="Globin-like_sf"/>
</dbReference>
<comment type="catalytic activity">
    <reaction evidence="14 15">
        <text>2 nitric oxide + NADPH + 2 O2 = 2 nitrate + NADP(+) + H(+)</text>
        <dbReference type="Rhea" id="RHEA:19465"/>
        <dbReference type="ChEBI" id="CHEBI:15378"/>
        <dbReference type="ChEBI" id="CHEBI:15379"/>
        <dbReference type="ChEBI" id="CHEBI:16480"/>
        <dbReference type="ChEBI" id="CHEBI:17632"/>
        <dbReference type="ChEBI" id="CHEBI:57783"/>
        <dbReference type="ChEBI" id="CHEBI:58349"/>
        <dbReference type="EC" id="1.14.12.17"/>
    </reaction>
</comment>
<dbReference type="CDD" id="cd14777">
    <property type="entry name" value="Yhb1-globin-like"/>
    <property type="match status" value="1"/>
</dbReference>
<feature type="binding site" evidence="15">
    <location>
        <position position="190"/>
    </location>
    <ligand>
        <name>FAD</name>
        <dbReference type="ChEBI" id="CHEBI:57692"/>
    </ligand>
</feature>
<evidence type="ECO:0000256" key="12">
    <source>
        <dbReference type="ARBA" id="ARBA00023027"/>
    </source>
</evidence>
<keyword evidence="6 15" id="KW-0285">Flavoprotein</keyword>
<name>A0ABR8SSM1_9BACL</name>
<evidence type="ECO:0000259" key="16">
    <source>
        <dbReference type="PROSITE" id="PS01033"/>
    </source>
</evidence>
<keyword evidence="7 15" id="KW-0479">Metal-binding</keyword>
<comment type="function">
    <text evidence="15">Is involved in NO detoxification in an aerobic process, termed nitric oxide dioxygenase (NOD) reaction that utilizes O(2) and NAD(P)H to convert NO to nitrate, which protects the bacterium from various noxious nitrogen compounds. Therefore, plays a central role in the inducible response to nitrosative stress.</text>
</comment>
<feature type="domain" description="Globin" evidence="16">
    <location>
        <begin position="1"/>
        <end position="138"/>
    </location>
</feature>
<dbReference type="InterPro" id="IPR039261">
    <property type="entry name" value="FNR_nucleotide-bd"/>
</dbReference>
<dbReference type="PRINTS" id="PR00371">
    <property type="entry name" value="FPNCR"/>
</dbReference>
<evidence type="ECO:0000313" key="19">
    <source>
        <dbReference type="Proteomes" id="UP000608071"/>
    </source>
</evidence>
<comment type="cofactor">
    <cofactor evidence="15">
        <name>FAD</name>
        <dbReference type="ChEBI" id="CHEBI:57692"/>
    </cofactor>
    <text evidence="15">Binds 1 FAD per subunit.</text>
</comment>
<evidence type="ECO:0000256" key="9">
    <source>
        <dbReference type="ARBA" id="ARBA00022857"/>
    </source>
</evidence>
<dbReference type="Gene3D" id="1.10.490.10">
    <property type="entry name" value="Globins"/>
    <property type="match status" value="1"/>
</dbReference>
<keyword evidence="11 15" id="KW-0408">Iron</keyword>
<evidence type="ECO:0000256" key="8">
    <source>
        <dbReference type="ARBA" id="ARBA00022827"/>
    </source>
</evidence>
<comment type="similarity">
    <text evidence="2 15">Belongs to the globin family. Two-domain flavohemoproteins subfamily.</text>
</comment>
<dbReference type="SUPFAM" id="SSF63380">
    <property type="entry name" value="Riboflavin synthase domain-like"/>
    <property type="match status" value="1"/>
</dbReference>
<dbReference type="InterPro" id="IPR023950">
    <property type="entry name" value="Hmp"/>
</dbReference>
<dbReference type="PROSITE" id="PS51384">
    <property type="entry name" value="FAD_FR"/>
    <property type="match status" value="1"/>
</dbReference>
<evidence type="ECO:0000256" key="14">
    <source>
        <dbReference type="ARBA" id="ARBA00049433"/>
    </source>
</evidence>
<dbReference type="PANTHER" id="PTHR43396:SF3">
    <property type="entry name" value="FLAVOHEMOPROTEIN"/>
    <property type="match status" value="1"/>
</dbReference>
<keyword evidence="5 15" id="KW-0561">Oxygen transport</keyword>
<evidence type="ECO:0000256" key="5">
    <source>
        <dbReference type="ARBA" id="ARBA00022621"/>
    </source>
</evidence>
<feature type="region of interest" description="Reductase" evidence="15">
    <location>
        <begin position="149"/>
        <end position="401"/>
    </location>
</feature>
<keyword evidence="3 15" id="KW-0813">Transport</keyword>
<dbReference type="InterPro" id="IPR017938">
    <property type="entry name" value="Riboflavin_synthase-like_b-brl"/>
</dbReference>
<sequence length="401" mass="44860">MLSQHDISIIKSTVPVLEVHGKDITTCFYKMLFEHHPELLNIFNHANQKKGKQQAALANMIYAAAKHIDQLEAVLPAVKEVAQKHRSLGILPEHYPIVGKYLLIAIKEVLGDAATDEIIHAWNNAYGVIASVFIDIEKEMYEEAEGQQGGWTGFRPFTVSKIVEENELIRSFYLIPSDGGAIASFTPGQYVSVKVQVPGETYTQIRQYSLSAAPHEPYYRISVKREDGALNTPEGKVSNYLHNIIKEGDKLLLSAPAGEFRMELTDDRPVVFIGGGIGVTPLMSMVNTAVKQQPNRQVTFIHAAHNGKVHAMGSEVKQLEEANEQVTTHFCYSNPLPEDTGYSKTGRIDQAWLQEIVPTTDAHFYFCGPLSFMKSIRDSLISWGVREEDLHYEFFGPKETL</sequence>